<dbReference type="EMBL" id="JBGEHV010000063">
    <property type="protein sequence ID" value="MEY8042706.1"/>
    <property type="molecule type" value="Genomic_DNA"/>
</dbReference>
<evidence type="ECO:0000313" key="2">
    <source>
        <dbReference type="EMBL" id="MEY8042706.1"/>
    </source>
</evidence>
<dbReference type="Proteomes" id="UP001564626">
    <property type="component" value="Unassembled WGS sequence"/>
</dbReference>
<evidence type="ECO:0000313" key="3">
    <source>
        <dbReference type="Proteomes" id="UP001564626"/>
    </source>
</evidence>
<accession>A0ABV4CNN8</accession>
<reference evidence="2 3" key="1">
    <citation type="submission" date="2024-08" db="EMBL/GenBank/DDBJ databases">
        <title>Genome mining of Saccharopolyspora cebuensis PGLac3 from Nigerian medicinal plant.</title>
        <authorList>
            <person name="Ezeobiora C.E."/>
            <person name="Igbokwe N.H."/>
            <person name="Amin D.H."/>
            <person name="Mendie U.E."/>
        </authorList>
    </citation>
    <scope>NUCLEOTIDE SEQUENCE [LARGE SCALE GENOMIC DNA]</scope>
    <source>
        <strain evidence="2 3">PGLac3</strain>
    </source>
</reference>
<comment type="caution">
    <text evidence="2">The sequence shown here is derived from an EMBL/GenBank/DDBJ whole genome shotgun (WGS) entry which is preliminary data.</text>
</comment>
<evidence type="ECO:0008006" key="4">
    <source>
        <dbReference type="Google" id="ProtNLM"/>
    </source>
</evidence>
<sequence>MGALWMQVLTALSAGAVCAGMVAVVLRTRSAPAPVPDDPGPAFGDPAAPALPDPWSVQVQRCEQAVHRARCAVEAISSTSARHALQAVVRRMDAELPSARALAELGRGLDRGGRAGDTAVLDRVVRQLDDAVERFGAITGEVLDAVVDLVADRDLDRLHERVLVLREQFPLLRPMSSLVGPDPSPAAPKALVPLA</sequence>
<dbReference type="RefSeq" id="WP_345357330.1">
    <property type="nucleotide sequence ID" value="NZ_BAABII010000003.1"/>
</dbReference>
<keyword evidence="3" id="KW-1185">Reference proteome</keyword>
<evidence type="ECO:0000256" key="1">
    <source>
        <dbReference type="SAM" id="MobiDB-lite"/>
    </source>
</evidence>
<feature type="region of interest" description="Disordered" evidence="1">
    <location>
        <begin position="176"/>
        <end position="195"/>
    </location>
</feature>
<name>A0ABV4CNN8_9PSEU</name>
<protein>
    <recommendedName>
        <fullName evidence="4">Secreted protein</fullName>
    </recommendedName>
</protein>
<proteinExistence type="predicted"/>
<organism evidence="2 3">
    <name type="scientific">Saccharopolyspora cebuensis</name>
    <dbReference type="NCBI Taxonomy" id="418759"/>
    <lineage>
        <taxon>Bacteria</taxon>
        <taxon>Bacillati</taxon>
        <taxon>Actinomycetota</taxon>
        <taxon>Actinomycetes</taxon>
        <taxon>Pseudonocardiales</taxon>
        <taxon>Pseudonocardiaceae</taxon>
        <taxon>Saccharopolyspora</taxon>
    </lineage>
</organism>
<gene>
    <name evidence="2" type="ORF">AB8O55_25140</name>
</gene>